<name>A0A0F8X3S6_9ZZZZ</name>
<dbReference type="InterPro" id="IPR027417">
    <property type="entry name" value="P-loop_NTPase"/>
</dbReference>
<reference evidence="1" key="1">
    <citation type="journal article" date="2015" name="Nature">
        <title>Complex archaea that bridge the gap between prokaryotes and eukaryotes.</title>
        <authorList>
            <person name="Spang A."/>
            <person name="Saw J.H."/>
            <person name="Jorgensen S.L."/>
            <person name="Zaremba-Niedzwiedzka K."/>
            <person name="Martijn J."/>
            <person name="Lind A.E."/>
            <person name="van Eijk R."/>
            <person name="Schleper C."/>
            <person name="Guy L."/>
            <person name="Ettema T.J."/>
        </authorList>
    </citation>
    <scope>NUCLEOTIDE SEQUENCE</scope>
</reference>
<gene>
    <name evidence="1" type="ORF">LCGC14_3073690</name>
</gene>
<sequence length="257" mass="29323">KEFKMIKPGQGKMNRFDLKWPRGVDDNSSFTFAETIVVTKGDVMGVGGEGNKGKSTFALNLAIENMDDHNVTLVLSENVHRLDERLAHFDWVDIFKPDGGWKFEVIEARGAAEFLDIARERPNNLIIFDWLNVTTDSYKVSDFYETLTKLIDEGVVAVIQQKRSYKDYVVGGEAALDYSSVFLLLRAGKIEVVKAKVYDYFDPNDKMYCFDIIKSGSRFTNIHEVYDCPQCKGKKFYRGEKCGRCYGAGYLFTLEED</sequence>
<dbReference type="SUPFAM" id="SSF52540">
    <property type="entry name" value="P-loop containing nucleoside triphosphate hydrolases"/>
    <property type="match status" value="1"/>
</dbReference>
<evidence type="ECO:0008006" key="2">
    <source>
        <dbReference type="Google" id="ProtNLM"/>
    </source>
</evidence>
<accession>A0A0F8X3S6</accession>
<feature type="non-terminal residue" evidence="1">
    <location>
        <position position="1"/>
    </location>
</feature>
<comment type="caution">
    <text evidence="1">The sequence shown here is derived from an EMBL/GenBank/DDBJ whole genome shotgun (WGS) entry which is preliminary data.</text>
</comment>
<protein>
    <recommendedName>
        <fullName evidence="2">KaiC-like domain-containing protein</fullName>
    </recommendedName>
</protein>
<dbReference type="AlphaFoldDB" id="A0A0F8X3S6"/>
<organism evidence="1">
    <name type="scientific">marine sediment metagenome</name>
    <dbReference type="NCBI Taxonomy" id="412755"/>
    <lineage>
        <taxon>unclassified sequences</taxon>
        <taxon>metagenomes</taxon>
        <taxon>ecological metagenomes</taxon>
    </lineage>
</organism>
<evidence type="ECO:0000313" key="1">
    <source>
        <dbReference type="EMBL" id="KKK55525.1"/>
    </source>
</evidence>
<proteinExistence type="predicted"/>
<dbReference type="Gene3D" id="3.40.50.300">
    <property type="entry name" value="P-loop containing nucleotide triphosphate hydrolases"/>
    <property type="match status" value="1"/>
</dbReference>
<dbReference type="EMBL" id="LAZR01065447">
    <property type="protein sequence ID" value="KKK55525.1"/>
    <property type="molecule type" value="Genomic_DNA"/>
</dbReference>